<feature type="region of interest" description="Disordered" evidence="1">
    <location>
        <begin position="44"/>
        <end position="102"/>
    </location>
</feature>
<organism evidence="2 3">
    <name type="scientific">Apiospora aurea</name>
    <dbReference type="NCBI Taxonomy" id="335848"/>
    <lineage>
        <taxon>Eukaryota</taxon>
        <taxon>Fungi</taxon>
        <taxon>Dikarya</taxon>
        <taxon>Ascomycota</taxon>
        <taxon>Pezizomycotina</taxon>
        <taxon>Sordariomycetes</taxon>
        <taxon>Xylariomycetidae</taxon>
        <taxon>Amphisphaeriales</taxon>
        <taxon>Apiosporaceae</taxon>
        <taxon>Apiospora</taxon>
    </lineage>
</organism>
<proteinExistence type="predicted"/>
<accession>A0ABR1QQ57</accession>
<comment type="caution">
    <text evidence="2">The sequence shown here is derived from an EMBL/GenBank/DDBJ whole genome shotgun (WGS) entry which is preliminary data.</text>
</comment>
<evidence type="ECO:0000313" key="3">
    <source>
        <dbReference type="Proteomes" id="UP001391051"/>
    </source>
</evidence>
<sequence length="403" mass="45100">MVCYIAPAAHLLGLEKEKNERLEAEVKHLNEELVKAKLEIDSLRRQSRKTSKCSNKPSRSSSAAIAKQISTPSYLRPTAASNNRTKPAEPIVTTKPPPPTLCKGNSGRIYAFDDAKLVDVTHRTGLDPGDRWHWIHSSHRPTQSSYEKVRLKVHRANPRTRRSSTPESTEWEGSTVTSNDHQEATLPAHIPETKPGPINRFPGGKQEVRLERVMVDAYLDFETTNGDSLYDYPGVSSALTDCTFLRNECSHFGGQSLDADEYDKLLKAAHALAVAVRDKPRAIRARALRDELGKLATDTLNELETLSFSSILGIRREWKVHHESLFGQKFCYTSSDADDCLDWDGFKFSPAIMLALRAWRWQLEIETNENGTQGNAPYEQEQISVGESQSSYEGDSSTVEECG</sequence>
<name>A0ABR1QQ57_9PEZI</name>
<dbReference type="RefSeq" id="XP_066704029.1">
    <property type="nucleotide sequence ID" value="XM_066838965.1"/>
</dbReference>
<feature type="compositionally biased region" description="Polar residues" evidence="1">
    <location>
        <begin position="68"/>
        <end position="85"/>
    </location>
</feature>
<dbReference type="GeneID" id="92072027"/>
<protein>
    <submittedName>
        <fullName evidence="2">Uncharacterized protein</fullName>
    </submittedName>
</protein>
<feature type="compositionally biased region" description="Polar residues" evidence="1">
    <location>
        <begin position="163"/>
        <end position="179"/>
    </location>
</feature>
<feature type="region of interest" description="Disordered" evidence="1">
    <location>
        <begin position="154"/>
        <end position="203"/>
    </location>
</feature>
<evidence type="ECO:0000313" key="2">
    <source>
        <dbReference type="EMBL" id="KAK7961918.1"/>
    </source>
</evidence>
<dbReference type="Proteomes" id="UP001391051">
    <property type="component" value="Unassembled WGS sequence"/>
</dbReference>
<dbReference type="EMBL" id="JAQQWE010000002">
    <property type="protein sequence ID" value="KAK7961918.1"/>
    <property type="molecule type" value="Genomic_DNA"/>
</dbReference>
<reference evidence="2 3" key="1">
    <citation type="submission" date="2023-01" db="EMBL/GenBank/DDBJ databases">
        <title>Analysis of 21 Apiospora genomes using comparative genomics revels a genus with tremendous synthesis potential of carbohydrate active enzymes and secondary metabolites.</title>
        <authorList>
            <person name="Sorensen T."/>
        </authorList>
    </citation>
    <scope>NUCLEOTIDE SEQUENCE [LARGE SCALE GENOMIC DNA]</scope>
    <source>
        <strain evidence="2 3">CBS 24483</strain>
    </source>
</reference>
<gene>
    <name evidence="2" type="ORF">PG986_002743</name>
</gene>
<feature type="region of interest" description="Disordered" evidence="1">
    <location>
        <begin position="370"/>
        <end position="403"/>
    </location>
</feature>
<keyword evidence="3" id="KW-1185">Reference proteome</keyword>
<feature type="compositionally biased region" description="Low complexity" evidence="1">
    <location>
        <begin position="52"/>
        <end position="62"/>
    </location>
</feature>
<evidence type="ECO:0000256" key="1">
    <source>
        <dbReference type="SAM" id="MobiDB-lite"/>
    </source>
</evidence>